<sequence length="185" mass="20525">MAMSNHDNIHYFKLNTGAIIPSIGLGTWQADPGLVGNAVAIAIKHGYRHIDCARVYKNEKEIGSVLKNLFSEGVGYSPLGSPGTSYLKGEVIKHPIISMVAEKLGKTPAQVALRWGLQMSHSVLPKSTNEARIKENFDIFTWSIPKELFAKFSEIGQGRLLRGTSFVHHIYGDYKTIEELWDGEI</sequence>
<evidence type="ECO:0000259" key="1">
    <source>
        <dbReference type="Pfam" id="PF00248"/>
    </source>
</evidence>
<accession>A0A7N0TU34</accession>
<name>A0A7N0TU34_KALFE</name>
<dbReference type="Pfam" id="PF00248">
    <property type="entry name" value="Aldo_ket_red"/>
    <property type="match status" value="2"/>
</dbReference>
<dbReference type="PROSITE" id="PS00798">
    <property type="entry name" value="ALDOKETO_REDUCTASE_1"/>
    <property type="match status" value="1"/>
</dbReference>
<dbReference type="PANTHER" id="PTHR11732">
    <property type="entry name" value="ALDO/KETO REDUCTASE"/>
    <property type="match status" value="1"/>
</dbReference>
<feature type="domain" description="NADP-dependent oxidoreductase" evidence="1">
    <location>
        <begin position="97"/>
        <end position="155"/>
    </location>
</feature>
<dbReference type="Gene3D" id="3.20.20.100">
    <property type="entry name" value="NADP-dependent oxidoreductase domain"/>
    <property type="match status" value="2"/>
</dbReference>
<dbReference type="InterPro" id="IPR023210">
    <property type="entry name" value="NADP_OxRdtase_dom"/>
</dbReference>
<dbReference type="InterPro" id="IPR018170">
    <property type="entry name" value="Aldo/ket_reductase_CS"/>
</dbReference>
<dbReference type="InterPro" id="IPR020471">
    <property type="entry name" value="AKR"/>
</dbReference>
<organism evidence="2 3">
    <name type="scientific">Kalanchoe fedtschenkoi</name>
    <name type="common">Lavender scallops</name>
    <name type="synonym">South American air plant</name>
    <dbReference type="NCBI Taxonomy" id="63787"/>
    <lineage>
        <taxon>Eukaryota</taxon>
        <taxon>Viridiplantae</taxon>
        <taxon>Streptophyta</taxon>
        <taxon>Embryophyta</taxon>
        <taxon>Tracheophyta</taxon>
        <taxon>Spermatophyta</taxon>
        <taxon>Magnoliopsida</taxon>
        <taxon>eudicotyledons</taxon>
        <taxon>Gunneridae</taxon>
        <taxon>Pentapetalae</taxon>
        <taxon>Saxifragales</taxon>
        <taxon>Crassulaceae</taxon>
        <taxon>Kalanchoe</taxon>
    </lineage>
</organism>
<dbReference type="Proteomes" id="UP000594263">
    <property type="component" value="Unplaced"/>
</dbReference>
<keyword evidence="3" id="KW-1185">Reference proteome</keyword>
<proteinExistence type="predicted"/>
<dbReference type="OMA" id="NDKMICR"/>
<dbReference type="SUPFAM" id="SSF51430">
    <property type="entry name" value="NAD(P)-linked oxidoreductase"/>
    <property type="match status" value="2"/>
</dbReference>
<dbReference type="AlphaFoldDB" id="A0A7N0TU34"/>
<dbReference type="EnsemblPlants" id="Kaladp0045s0400.1.v1.1">
    <property type="protein sequence ID" value="Kaladp0045s0400.1.v1.1"/>
    <property type="gene ID" value="Kaladp0045s0400.v1.1"/>
</dbReference>
<dbReference type="InterPro" id="IPR036812">
    <property type="entry name" value="NAD(P)_OxRdtase_dom_sf"/>
</dbReference>
<reference evidence="2" key="1">
    <citation type="submission" date="2021-01" db="UniProtKB">
        <authorList>
            <consortium name="EnsemblPlants"/>
        </authorList>
    </citation>
    <scope>IDENTIFICATION</scope>
</reference>
<dbReference type="Gramene" id="Kaladp0045s0400.1.v1.1">
    <property type="protein sequence ID" value="Kaladp0045s0400.1.v1.1"/>
    <property type="gene ID" value="Kaladp0045s0400.v1.1"/>
</dbReference>
<dbReference type="PROSITE" id="PS00063">
    <property type="entry name" value="ALDOKETO_REDUCTASE_3"/>
    <property type="match status" value="1"/>
</dbReference>
<dbReference type="GO" id="GO:0016491">
    <property type="term" value="F:oxidoreductase activity"/>
    <property type="evidence" value="ECO:0007669"/>
    <property type="project" value="InterPro"/>
</dbReference>
<evidence type="ECO:0000313" key="3">
    <source>
        <dbReference type="Proteomes" id="UP000594263"/>
    </source>
</evidence>
<protein>
    <recommendedName>
        <fullName evidence="1">NADP-dependent oxidoreductase domain-containing protein</fullName>
    </recommendedName>
</protein>
<feature type="domain" description="NADP-dependent oxidoreductase" evidence="1">
    <location>
        <begin position="23"/>
        <end position="68"/>
    </location>
</feature>
<evidence type="ECO:0000313" key="2">
    <source>
        <dbReference type="EnsemblPlants" id="Kaladp0045s0400.1.v1.1"/>
    </source>
</evidence>